<dbReference type="Gene3D" id="1.10.10.60">
    <property type="entry name" value="Homeodomain-like"/>
    <property type="match status" value="1"/>
</dbReference>
<evidence type="ECO:0000313" key="8">
    <source>
        <dbReference type="Proteomes" id="UP000321617"/>
    </source>
</evidence>
<feature type="region of interest" description="Disordered" evidence="5">
    <location>
        <begin position="1"/>
        <end position="24"/>
    </location>
</feature>
<proteinExistence type="predicted"/>
<name>A0A562URH7_9ACTN</name>
<feature type="DNA-binding region" description="H-T-H motif" evidence="4">
    <location>
        <begin position="49"/>
        <end position="68"/>
    </location>
</feature>
<dbReference type="Gene3D" id="1.10.357.10">
    <property type="entry name" value="Tetracycline Repressor, domain 2"/>
    <property type="match status" value="1"/>
</dbReference>
<feature type="compositionally biased region" description="Basic and acidic residues" evidence="5">
    <location>
        <begin position="322"/>
        <end position="354"/>
    </location>
</feature>
<dbReference type="PROSITE" id="PS50977">
    <property type="entry name" value="HTH_TETR_2"/>
    <property type="match status" value="1"/>
</dbReference>
<evidence type="ECO:0000313" key="7">
    <source>
        <dbReference type="EMBL" id="TWJ08216.1"/>
    </source>
</evidence>
<evidence type="ECO:0000256" key="2">
    <source>
        <dbReference type="ARBA" id="ARBA00023125"/>
    </source>
</evidence>
<dbReference type="InterPro" id="IPR036271">
    <property type="entry name" value="Tet_transcr_reg_TetR-rel_C_sf"/>
</dbReference>
<feature type="domain" description="HTH tetR-type" evidence="6">
    <location>
        <begin position="26"/>
        <end position="86"/>
    </location>
</feature>
<feature type="region of interest" description="Disordered" evidence="5">
    <location>
        <begin position="272"/>
        <end position="360"/>
    </location>
</feature>
<dbReference type="InterPro" id="IPR004111">
    <property type="entry name" value="Repressor_TetR_C"/>
</dbReference>
<dbReference type="EMBL" id="VLLL01000008">
    <property type="protein sequence ID" value="TWJ08216.1"/>
    <property type="molecule type" value="Genomic_DNA"/>
</dbReference>
<accession>A0A562URH7</accession>
<dbReference type="SUPFAM" id="SSF46689">
    <property type="entry name" value="Homeodomain-like"/>
    <property type="match status" value="1"/>
</dbReference>
<sequence length="360" mass="39353">MDTPYAGDAPTIWERPEPQPRAAPVPLSRTKIADAAIRLADAHGLDGLSIRKLARELGIGPMRLYDYVLNRSELLDLMVDAVYAGIAATETHADWRATVVAIAHRTRDAALTHEWFADLLGGRPHLGPHALAVGEATAAALDRAPGISGLDDLQRALGALDAFMIGAVRREVTERRTARSTGTDLTAWQTGLGPYLTRMLDTGRYPTVARLVVDGAHLDARESFDHNLAVVIDGVTGRRLPVHPSPHRIVSGLEPERDQCFGSVSQVRVAGRLGQPVRVGHPDGDPRLRLVPRPHGDPVGQEPVQATHPARLHPVGDGQQVDPERPARPSERDERRQEVRVRADEVGEPVDHHEKARQRR</sequence>
<evidence type="ECO:0000256" key="4">
    <source>
        <dbReference type="PROSITE-ProRule" id="PRU00335"/>
    </source>
</evidence>
<dbReference type="InterPro" id="IPR001647">
    <property type="entry name" value="HTH_TetR"/>
</dbReference>
<comment type="caution">
    <text evidence="7">The sequence shown here is derived from an EMBL/GenBank/DDBJ whole genome shotgun (WGS) entry which is preliminary data.</text>
</comment>
<evidence type="ECO:0000256" key="5">
    <source>
        <dbReference type="SAM" id="MobiDB-lite"/>
    </source>
</evidence>
<keyword evidence="8" id="KW-1185">Reference proteome</keyword>
<dbReference type="GO" id="GO:0003677">
    <property type="term" value="F:DNA binding"/>
    <property type="evidence" value="ECO:0007669"/>
    <property type="project" value="UniProtKB-UniRule"/>
</dbReference>
<dbReference type="Pfam" id="PF02909">
    <property type="entry name" value="TetR_C_1"/>
    <property type="match status" value="1"/>
</dbReference>
<keyword evidence="3" id="KW-0804">Transcription</keyword>
<dbReference type="SUPFAM" id="SSF48498">
    <property type="entry name" value="Tetracyclin repressor-like, C-terminal domain"/>
    <property type="match status" value="1"/>
</dbReference>
<organism evidence="7 8">
    <name type="scientific">Stackebrandtia albiflava</name>
    <dbReference type="NCBI Taxonomy" id="406432"/>
    <lineage>
        <taxon>Bacteria</taxon>
        <taxon>Bacillati</taxon>
        <taxon>Actinomycetota</taxon>
        <taxon>Actinomycetes</taxon>
        <taxon>Glycomycetales</taxon>
        <taxon>Glycomycetaceae</taxon>
        <taxon>Stackebrandtia</taxon>
    </lineage>
</organism>
<dbReference type="GO" id="GO:0045892">
    <property type="term" value="P:negative regulation of DNA-templated transcription"/>
    <property type="evidence" value="ECO:0007669"/>
    <property type="project" value="InterPro"/>
</dbReference>
<keyword evidence="1" id="KW-0805">Transcription regulation</keyword>
<reference evidence="7 8" key="1">
    <citation type="journal article" date="2013" name="Stand. Genomic Sci.">
        <title>Genomic Encyclopedia of Type Strains, Phase I: The one thousand microbial genomes (KMG-I) project.</title>
        <authorList>
            <person name="Kyrpides N.C."/>
            <person name="Woyke T."/>
            <person name="Eisen J.A."/>
            <person name="Garrity G."/>
            <person name="Lilburn T.G."/>
            <person name="Beck B.J."/>
            <person name="Whitman W.B."/>
            <person name="Hugenholtz P."/>
            <person name="Klenk H.P."/>
        </authorList>
    </citation>
    <scope>NUCLEOTIDE SEQUENCE [LARGE SCALE GENOMIC DNA]</scope>
    <source>
        <strain evidence="7 8">DSM 45044</strain>
    </source>
</reference>
<evidence type="ECO:0000256" key="3">
    <source>
        <dbReference type="ARBA" id="ARBA00023163"/>
    </source>
</evidence>
<dbReference type="AlphaFoldDB" id="A0A562URH7"/>
<dbReference type="Proteomes" id="UP000321617">
    <property type="component" value="Unassembled WGS sequence"/>
</dbReference>
<protein>
    <submittedName>
        <fullName evidence="7">TetR family transcriptional regulator</fullName>
    </submittedName>
</protein>
<dbReference type="InterPro" id="IPR009057">
    <property type="entry name" value="Homeodomain-like_sf"/>
</dbReference>
<evidence type="ECO:0000256" key="1">
    <source>
        <dbReference type="ARBA" id="ARBA00023015"/>
    </source>
</evidence>
<gene>
    <name evidence="7" type="ORF">LX16_4438</name>
</gene>
<evidence type="ECO:0000259" key="6">
    <source>
        <dbReference type="PROSITE" id="PS50977"/>
    </source>
</evidence>
<keyword evidence="2 4" id="KW-0238">DNA-binding</keyword>